<dbReference type="PANTHER" id="PTHR12176:SF80">
    <property type="entry name" value="EEF1A LYSINE METHYLTRANSFERASE 4"/>
    <property type="match status" value="1"/>
</dbReference>
<evidence type="ECO:0000256" key="2">
    <source>
        <dbReference type="ARBA" id="ARBA00022603"/>
    </source>
</evidence>
<feature type="compositionally biased region" description="Basic residues" evidence="4">
    <location>
        <begin position="99"/>
        <end position="118"/>
    </location>
</feature>
<evidence type="ECO:0000256" key="3">
    <source>
        <dbReference type="ARBA" id="ARBA00022679"/>
    </source>
</evidence>
<dbReference type="InterPro" id="IPR051419">
    <property type="entry name" value="Lys/N-term_MeTrsfase_sf"/>
</dbReference>
<comment type="caution">
    <text evidence="5">The sequence shown here is derived from an EMBL/GenBank/DDBJ whole genome shotgun (WGS) entry which is preliminary data.</text>
</comment>
<dbReference type="GO" id="GO:0032259">
    <property type="term" value="P:methylation"/>
    <property type="evidence" value="ECO:0007669"/>
    <property type="project" value="UniProtKB-KW"/>
</dbReference>
<organism evidence="5 6">
    <name type="scientific">Colletotrichum incanum</name>
    <name type="common">Soybean anthracnose fungus</name>
    <dbReference type="NCBI Taxonomy" id="1573173"/>
    <lineage>
        <taxon>Eukaryota</taxon>
        <taxon>Fungi</taxon>
        <taxon>Dikarya</taxon>
        <taxon>Ascomycota</taxon>
        <taxon>Pezizomycotina</taxon>
        <taxon>Sordariomycetes</taxon>
        <taxon>Hypocreomycetidae</taxon>
        <taxon>Glomerellales</taxon>
        <taxon>Glomerellaceae</taxon>
        <taxon>Colletotrichum</taxon>
        <taxon>Colletotrichum spaethianum species complex</taxon>
    </lineage>
</organism>
<protein>
    <submittedName>
        <fullName evidence="5">Methyltransferase type 11</fullName>
    </submittedName>
</protein>
<gene>
    <name evidence="5" type="ORF">CI238_04357</name>
</gene>
<reference evidence="5 6" key="1">
    <citation type="submission" date="2015-06" db="EMBL/GenBank/DDBJ databases">
        <title>Survival trade-offs in plant roots during colonization by closely related pathogenic and mutualistic fungi.</title>
        <authorList>
            <person name="Hacquard S."/>
            <person name="Kracher B."/>
            <person name="Hiruma K."/>
            <person name="Weinman A."/>
            <person name="Muench P."/>
            <person name="Garrido Oter R."/>
            <person name="Ver Loren van Themaat E."/>
            <person name="Dallerey J.-F."/>
            <person name="Damm U."/>
            <person name="Henrissat B."/>
            <person name="Lespinet O."/>
            <person name="Thon M."/>
            <person name="Kemen E."/>
            <person name="McHardy A.C."/>
            <person name="Schulze-Lefert P."/>
            <person name="O'Connell R.J."/>
        </authorList>
    </citation>
    <scope>NUCLEOTIDE SEQUENCE [LARGE SCALE GENOMIC DNA]</scope>
    <source>
        <strain evidence="5 6">MAFF 238704</strain>
    </source>
</reference>
<keyword evidence="6" id="KW-1185">Reference proteome</keyword>
<keyword evidence="2 5" id="KW-0489">Methyltransferase</keyword>
<comment type="similarity">
    <text evidence="1">Belongs to the methyltransferase superfamily.</text>
</comment>
<keyword evidence="3 5" id="KW-0808">Transferase</keyword>
<dbReference type="InterPro" id="IPR029063">
    <property type="entry name" value="SAM-dependent_MTases_sf"/>
</dbReference>
<evidence type="ECO:0000313" key="6">
    <source>
        <dbReference type="Proteomes" id="UP000076584"/>
    </source>
</evidence>
<proteinExistence type="inferred from homology"/>
<dbReference type="AlphaFoldDB" id="A0A166VC74"/>
<dbReference type="CDD" id="cd02440">
    <property type="entry name" value="AdoMet_MTases"/>
    <property type="match status" value="1"/>
</dbReference>
<dbReference type="Proteomes" id="UP000076584">
    <property type="component" value="Unassembled WGS sequence"/>
</dbReference>
<dbReference type="GO" id="GO:0008168">
    <property type="term" value="F:methyltransferase activity"/>
    <property type="evidence" value="ECO:0007669"/>
    <property type="project" value="UniProtKB-KW"/>
</dbReference>
<dbReference type="SUPFAM" id="SSF53335">
    <property type="entry name" value="S-adenosyl-L-methionine-dependent methyltransferases"/>
    <property type="match status" value="1"/>
</dbReference>
<evidence type="ECO:0000256" key="4">
    <source>
        <dbReference type="SAM" id="MobiDB-lite"/>
    </source>
</evidence>
<accession>A0A166VC74</accession>
<dbReference type="PANTHER" id="PTHR12176">
    <property type="entry name" value="SAM-DEPENDENT METHYLTRANSFERASE SUPERFAMILY PROTEIN"/>
    <property type="match status" value="1"/>
</dbReference>
<dbReference type="Gene3D" id="3.40.50.150">
    <property type="entry name" value="Vaccinia Virus protein VP39"/>
    <property type="match status" value="1"/>
</dbReference>
<evidence type="ECO:0000256" key="1">
    <source>
        <dbReference type="ARBA" id="ARBA00008361"/>
    </source>
</evidence>
<dbReference type="EMBL" id="LFIW01002328">
    <property type="protein sequence ID" value="KZL74419.1"/>
    <property type="molecule type" value="Genomic_DNA"/>
</dbReference>
<sequence length="268" mass="30464">MADLSEAEALATPEFWNERYTKSDGSNPTHEWFRTFAALEPYFQKHLFSQRSPESAPRIMHLGSGDSVGFRPCPPLPLTYTHTHSPAPLIDTYPQPPKPRPRHSSPTKKKRQQAHRRQTIPADLSERGYRNQLCLDFSTVVVDLMAARHAAVGGIEWRWADVRDMPDAAPTGSVDVAFDKGTMDAMIHGSPWSPPPDVRDNTARYLREVHRALRDDGVFLYITYRQPHFMRPLLNAEGLWDLEMDVLSGGESAFDYYGFVLRKKKADS</sequence>
<evidence type="ECO:0000313" key="5">
    <source>
        <dbReference type="EMBL" id="KZL74419.1"/>
    </source>
</evidence>
<name>A0A166VC74_COLIC</name>
<feature type="region of interest" description="Disordered" evidence="4">
    <location>
        <begin position="84"/>
        <end position="123"/>
    </location>
</feature>